<name>A0A1Y2K3N8_9PROT</name>
<keyword evidence="5 8" id="KW-0547">Nucleotide-binding</keyword>
<dbReference type="UniPathway" id="UPA00028">
    <property type="reaction ID" value="UER00005"/>
</dbReference>
<feature type="binding site" evidence="8">
    <location>
        <position position="153"/>
    </location>
    <ligand>
        <name>(R)-pantoate</name>
        <dbReference type="ChEBI" id="CHEBI:15980"/>
    </ligand>
</feature>
<comment type="function">
    <text evidence="8">Catalyzes the condensation of pantoate with beta-alanine in an ATP-dependent reaction via a pantoyl-adenylate intermediate.</text>
</comment>
<feature type="binding site" evidence="8">
    <location>
        <begin position="184"/>
        <end position="187"/>
    </location>
    <ligand>
        <name>ATP</name>
        <dbReference type="ChEBI" id="CHEBI:30616"/>
    </ligand>
</feature>
<dbReference type="GO" id="GO:0015940">
    <property type="term" value="P:pantothenate biosynthetic process"/>
    <property type="evidence" value="ECO:0007669"/>
    <property type="project" value="UniProtKB-UniRule"/>
</dbReference>
<comment type="catalytic activity">
    <reaction evidence="7 8">
        <text>(R)-pantoate + beta-alanine + ATP = (R)-pantothenate + AMP + diphosphate + H(+)</text>
        <dbReference type="Rhea" id="RHEA:10912"/>
        <dbReference type="ChEBI" id="CHEBI:15378"/>
        <dbReference type="ChEBI" id="CHEBI:15980"/>
        <dbReference type="ChEBI" id="CHEBI:29032"/>
        <dbReference type="ChEBI" id="CHEBI:30616"/>
        <dbReference type="ChEBI" id="CHEBI:33019"/>
        <dbReference type="ChEBI" id="CHEBI:57966"/>
        <dbReference type="ChEBI" id="CHEBI:456215"/>
        <dbReference type="EC" id="6.3.2.1"/>
    </reaction>
</comment>
<protein>
    <recommendedName>
        <fullName evidence="8">Pantothenate synthetase</fullName>
        <shortName evidence="8">PS</shortName>
        <ecNumber evidence="8">6.3.2.1</ecNumber>
    </recommendedName>
    <alternativeName>
        <fullName evidence="8">Pantoate--beta-alanine ligase</fullName>
    </alternativeName>
    <alternativeName>
        <fullName evidence="8">Pantoate-activating enzyme</fullName>
    </alternativeName>
</protein>
<comment type="pathway">
    <text evidence="1 8">Cofactor biosynthesis; (R)-pantothenate biosynthesis; (R)-pantothenate from (R)-pantoate and beta-alanine: step 1/1.</text>
</comment>
<keyword evidence="10" id="KW-1185">Reference proteome</keyword>
<dbReference type="STRING" id="1434232.MAIT1_01027"/>
<dbReference type="EC" id="6.3.2.1" evidence="8"/>
<dbReference type="Gene3D" id="3.30.1300.10">
    <property type="entry name" value="Pantoate-beta-alanine ligase, C-terminal domain"/>
    <property type="match status" value="1"/>
</dbReference>
<dbReference type="InterPro" id="IPR014729">
    <property type="entry name" value="Rossmann-like_a/b/a_fold"/>
</dbReference>
<feature type="binding site" evidence="8">
    <location>
        <begin position="30"/>
        <end position="37"/>
    </location>
    <ligand>
        <name>ATP</name>
        <dbReference type="ChEBI" id="CHEBI:30616"/>
    </ligand>
</feature>
<evidence type="ECO:0000313" key="9">
    <source>
        <dbReference type="EMBL" id="OSM03940.1"/>
    </source>
</evidence>
<comment type="subunit">
    <text evidence="8">Homodimer.</text>
</comment>
<keyword evidence="4 8" id="KW-0566">Pantothenate biosynthesis</keyword>
<evidence type="ECO:0000256" key="1">
    <source>
        <dbReference type="ARBA" id="ARBA00004990"/>
    </source>
</evidence>
<dbReference type="HAMAP" id="MF_00158">
    <property type="entry name" value="PanC"/>
    <property type="match status" value="1"/>
</dbReference>
<dbReference type="AlphaFoldDB" id="A0A1Y2K3N8"/>
<dbReference type="EMBL" id="LVJN01000019">
    <property type="protein sequence ID" value="OSM03940.1"/>
    <property type="molecule type" value="Genomic_DNA"/>
</dbReference>
<keyword evidence="6 8" id="KW-0067">ATP-binding</keyword>
<comment type="similarity">
    <text evidence="2 8">Belongs to the pantothenate synthetase family.</text>
</comment>
<reference evidence="9 10" key="1">
    <citation type="journal article" date="2016" name="BMC Genomics">
        <title>Combined genomic and structural analyses of a cultured magnetotactic bacterium reveals its niche adaptation to a dynamic environment.</title>
        <authorList>
            <person name="Araujo A.C."/>
            <person name="Morillo V."/>
            <person name="Cypriano J."/>
            <person name="Teixeira L.C."/>
            <person name="Leao P."/>
            <person name="Lyra S."/>
            <person name="Almeida L.G."/>
            <person name="Bazylinski D.A."/>
            <person name="Vasconcellos A.T."/>
            <person name="Abreu F."/>
            <person name="Lins U."/>
        </authorList>
    </citation>
    <scope>NUCLEOTIDE SEQUENCE [LARGE SCALE GENOMIC DNA]</scope>
    <source>
        <strain evidence="9 10">IT-1</strain>
    </source>
</reference>
<proteinExistence type="inferred from homology"/>
<organism evidence="9 10">
    <name type="scientific">Magnetofaba australis IT-1</name>
    <dbReference type="NCBI Taxonomy" id="1434232"/>
    <lineage>
        <taxon>Bacteria</taxon>
        <taxon>Pseudomonadati</taxon>
        <taxon>Pseudomonadota</taxon>
        <taxon>Magnetococcia</taxon>
        <taxon>Magnetococcales</taxon>
        <taxon>Magnetococcaceae</taxon>
        <taxon>Magnetofaba</taxon>
    </lineage>
</organism>
<dbReference type="GO" id="GO:0005829">
    <property type="term" value="C:cytosol"/>
    <property type="evidence" value="ECO:0007669"/>
    <property type="project" value="TreeGrafter"/>
</dbReference>
<evidence type="ECO:0000256" key="3">
    <source>
        <dbReference type="ARBA" id="ARBA00022598"/>
    </source>
</evidence>
<dbReference type="PANTHER" id="PTHR21299:SF1">
    <property type="entry name" value="PANTOATE--BETA-ALANINE LIGASE"/>
    <property type="match status" value="1"/>
</dbReference>
<evidence type="ECO:0000256" key="5">
    <source>
        <dbReference type="ARBA" id="ARBA00022741"/>
    </source>
</evidence>
<feature type="binding site" evidence="8">
    <location>
        <position position="176"/>
    </location>
    <ligand>
        <name>ATP</name>
        <dbReference type="ChEBI" id="CHEBI:30616"/>
    </ligand>
</feature>
<sequence>MRLLESRADLSAWQSETLSGGHSIGFVPTMGCLHDGHLSLVRTAAEENGRALASIFVNPAQFAEGEDYDRYPRTLEADMALLEQSGCDALFYPRESDIYPEGFQSIIAVEPLSSELCGAARPGHFQGVATVVAILLNLTMPTRCYLGLKDYQQFTILRRMVQDLAMPYTLVGMPTVREADGLAMSSRNRYLQGAEREQAAALYRGLSAARSAWSNGERDPQRLEATARAALTEAGIERIDYVAARHPLTLAPWQSADPIAPVVLMAAHVGAARLIDNLRLDDAAA</sequence>
<dbReference type="PANTHER" id="PTHR21299">
    <property type="entry name" value="CYTIDYLATE KINASE/PANTOATE-BETA-ALANINE LIGASE"/>
    <property type="match status" value="1"/>
</dbReference>
<comment type="subcellular location">
    <subcellularLocation>
        <location evidence="8">Cytoplasm</location>
    </subcellularLocation>
</comment>
<dbReference type="SUPFAM" id="SSF52374">
    <property type="entry name" value="Nucleotidylyl transferase"/>
    <property type="match status" value="1"/>
</dbReference>
<dbReference type="GO" id="GO:0004592">
    <property type="term" value="F:pantoate-beta-alanine ligase activity"/>
    <property type="evidence" value="ECO:0007669"/>
    <property type="project" value="UniProtKB-UniRule"/>
</dbReference>
<dbReference type="NCBIfam" id="TIGR00018">
    <property type="entry name" value="panC"/>
    <property type="match status" value="1"/>
</dbReference>
<comment type="miscellaneous">
    <text evidence="8">The reaction proceeds by a bi uni uni bi ping pong mechanism.</text>
</comment>
<dbReference type="CDD" id="cd00560">
    <property type="entry name" value="PanC"/>
    <property type="match status" value="1"/>
</dbReference>
<keyword evidence="3 8" id="KW-0436">Ligase</keyword>
<evidence type="ECO:0000256" key="4">
    <source>
        <dbReference type="ARBA" id="ARBA00022655"/>
    </source>
</evidence>
<dbReference type="RefSeq" id="WP_085442066.1">
    <property type="nucleotide sequence ID" value="NZ_LVJN01000019.1"/>
</dbReference>
<feature type="active site" description="Proton donor" evidence="8">
    <location>
        <position position="37"/>
    </location>
</feature>
<evidence type="ECO:0000313" key="10">
    <source>
        <dbReference type="Proteomes" id="UP000194003"/>
    </source>
</evidence>
<evidence type="ECO:0000256" key="2">
    <source>
        <dbReference type="ARBA" id="ARBA00009256"/>
    </source>
</evidence>
<keyword evidence="8" id="KW-0963">Cytoplasm</keyword>
<feature type="binding site" evidence="8">
    <location>
        <position position="61"/>
    </location>
    <ligand>
        <name>(R)-pantoate</name>
        <dbReference type="ChEBI" id="CHEBI:15980"/>
    </ligand>
</feature>
<dbReference type="Proteomes" id="UP000194003">
    <property type="component" value="Unassembled WGS sequence"/>
</dbReference>
<evidence type="ECO:0000256" key="7">
    <source>
        <dbReference type="ARBA" id="ARBA00048258"/>
    </source>
</evidence>
<dbReference type="InterPro" id="IPR042176">
    <property type="entry name" value="Pantoate_ligase_C"/>
</dbReference>
<feature type="binding site" evidence="8">
    <location>
        <position position="61"/>
    </location>
    <ligand>
        <name>beta-alanine</name>
        <dbReference type="ChEBI" id="CHEBI:57966"/>
    </ligand>
</feature>
<dbReference type="InterPro" id="IPR003721">
    <property type="entry name" value="Pantoate_ligase"/>
</dbReference>
<gene>
    <name evidence="8" type="primary">panC</name>
    <name evidence="9" type="ORF">MAIT1_01027</name>
</gene>
<accession>A0A1Y2K3N8</accession>
<dbReference type="OrthoDB" id="9773087at2"/>
<evidence type="ECO:0000256" key="6">
    <source>
        <dbReference type="ARBA" id="ARBA00022840"/>
    </source>
</evidence>
<feature type="binding site" evidence="8">
    <location>
        <begin position="147"/>
        <end position="150"/>
    </location>
    <ligand>
        <name>ATP</name>
        <dbReference type="ChEBI" id="CHEBI:30616"/>
    </ligand>
</feature>
<dbReference type="Gene3D" id="3.40.50.620">
    <property type="entry name" value="HUPs"/>
    <property type="match status" value="1"/>
</dbReference>
<dbReference type="Pfam" id="PF02569">
    <property type="entry name" value="Pantoate_ligase"/>
    <property type="match status" value="1"/>
</dbReference>
<comment type="caution">
    <text evidence="9">The sequence shown here is derived from an EMBL/GenBank/DDBJ whole genome shotgun (WGS) entry which is preliminary data.</text>
</comment>
<dbReference type="GO" id="GO:0005524">
    <property type="term" value="F:ATP binding"/>
    <property type="evidence" value="ECO:0007669"/>
    <property type="project" value="UniProtKB-KW"/>
</dbReference>
<evidence type="ECO:0000256" key="8">
    <source>
        <dbReference type="HAMAP-Rule" id="MF_00158"/>
    </source>
</evidence>